<reference evidence="2" key="2">
    <citation type="submission" date="2015-06" db="UniProtKB">
        <authorList>
            <consortium name="EnsemblMetazoa"/>
        </authorList>
    </citation>
    <scope>IDENTIFICATION</scope>
</reference>
<dbReference type="EMBL" id="CAQQ02194101">
    <property type="status" value="NOT_ANNOTATED_CDS"/>
    <property type="molecule type" value="Genomic_DNA"/>
</dbReference>
<feature type="domain" description="DUF5641" evidence="1">
    <location>
        <begin position="58"/>
        <end position="101"/>
    </location>
</feature>
<sequence length="107" mass="12119">MDSLSLSSSITRAFLLKNTVFISSGKWHFSREMEVFAVFETIIFKGGTNSKNAGREKVQETNLFSYEWPIGRVTETFQGKDGLVRVCSLRMYNGKILMRSVVITSNP</sequence>
<proteinExistence type="predicted"/>
<organism evidence="2 3">
    <name type="scientific">Megaselia scalaris</name>
    <name type="common">Humpbacked fly</name>
    <name type="synonym">Phora scalaris</name>
    <dbReference type="NCBI Taxonomy" id="36166"/>
    <lineage>
        <taxon>Eukaryota</taxon>
        <taxon>Metazoa</taxon>
        <taxon>Ecdysozoa</taxon>
        <taxon>Arthropoda</taxon>
        <taxon>Hexapoda</taxon>
        <taxon>Insecta</taxon>
        <taxon>Pterygota</taxon>
        <taxon>Neoptera</taxon>
        <taxon>Endopterygota</taxon>
        <taxon>Diptera</taxon>
        <taxon>Brachycera</taxon>
        <taxon>Muscomorpha</taxon>
        <taxon>Platypezoidea</taxon>
        <taxon>Phoridae</taxon>
        <taxon>Megaseliini</taxon>
        <taxon>Megaselia</taxon>
    </lineage>
</organism>
<protein>
    <recommendedName>
        <fullName evidence="1">DUF5641 domain-containing protein</fullName>
    </recommendedName>
</protein>
<dbReference type="EMBL" id="CAQQ02194102">
    <property type="status" value="NOT_ANNOTATED_CDS"/>
    <property type="molecule type" value="Genomic_DNA"/>
</dbReference>
<accession>T1GDI6</accession>
<dbReference type="Proteomes" id="UP000015102">
    <property type="component" value="Unassembled WGS sequence"/>
</dbReference>
<evidence type="ECO:0000313" key="3">
    <source>
        <dbReference type="Proteomes" id="UP000015102"/>
    </source>
</evidence>
<keyword evidence="3" id="KW-1185">Reference proteome</keyword>
<dbReference type="EnsemblMetazoa" id="MESCA001374-RA">
    <property type="protein sequence ID" value="MESCA001374-PA"/>
    <property type="gene ID" value="MESCA001374"/>
</dbReference>
<evidence type="ECO:0000259" key="1">
    <source>
        <dbReference type="Pfam" id="PF18701"/>
    </source>
</evidence>
<reference evidence="3" key="1">
    <citation type="submission" date="2013-02" db="EMBL/GenBank/DDBJ databases">
        <authorList>
            <person name="Hughes D."/>
        </authorList>
    </citation>
    <scope>NUCLEOTIDE SEQUENCE</scope>
    <source>
        <strain>Durham</strain>
        <strain evidence="3">NC isolate 2 -- Noor lab</strain>
    </source>
</reference>
<evidence type="ECO:0000313" key="2">
    <source>
        <dbReference type="EnsemblMetazoa" id="MESCA001374-PA"/>
    </source>
</evidence>
<dbReference type="HOGENOM" id="CLU_2212954_0_0_1"/>
<dbReference type="Pfam" id="PF18701">
    <property type="entry name" value="DUF5641"/>
    <property type="match status" value="1"/>
</dbReference>
<name>T1GDI6_MEGSC</name>
<dbReference type="InterPro" id="IPR040676">
    <property type="entry name" value="DUF5641"/>
</dbReference>
<dbReference type="AlphaFoldDB" id="T1GDI6"/>